<feature type="domain" description="ParB-like N-terminal" evidence="2">
    <location>
        <begin position="2"/>
        <end position="86"/>
    </location>
</feature>
<dbReference type="AlphaFoldDB" id="E2D2E0"/>
<evidence type="ECO:0000313" key="3">
    <source>
        <dbReference type="EMBL" id="ADK54804.1"/>
    </source>
</evidence>
<reference evidence="3" key="1">
    <citation type="journal article" date="2010" name="Biopolymers">
        <title>Cloning large natural product gene clusters from the environment: piecing environmental DNA gene clusters back together with TAR.</title>
        <authorList>
            <person name="Kim J.H."/>
            <person name="Feng Z."/>
            <person name="Bauer J.D."/>
            <person name="Kallifidas D."/>
            <person name="Calle P.Y."/>
            <person name="Brady S.F."/>
        </authorList>
    </citation>
    <scope>NUCLEOTIDE SEQUENCE</scope>
</reference>
<name>E2D2E0_9BACT</name>
<dbReference type="InterPro" id="IPR036086">
    <property type="entry name" value="ParB/Sulfiredoxin_sf"/>
</dbReference>
<accession>E2D2E0</accession>
<sequence length="327" mass="35828">MVEVELSSLRLAGSPRLAGERPEHVQILAAAQTRLPPITVHRPTMRVIDGFHRLKAARLRGEDKIAVRFFDGDEAEAFVLSVKLNVTHGLPLALADRKGAAERIIASHPQWSDRRVASVTGISPGTVGDIRKRIARGPEPEVRVGQDGRLRPIDGSAGRTLAGELMAGNPALSLRQVARAAGISPETARDVRNRLRNGEDLLPKQHKRKPSATGGAQDADSEGRVVRKEFGGPGPARPSGRSRREPAPDRVVLVKRLKADPALRFTETGRNLLRLLALHTLREEEWDAIIDNVPPHCSDIVADLARQFADLWSEFAMRVKEDMAQIS</sequence>
<dbReference type="SMART" id="SM00470">
    <property type="entry name" value="ParB"/>
    <property type="match status" value="1"/>
</dbReference>
<evidence type="ECO:0000256" key="1">
    <source>
        <dbReference type="SAM" id="MobiDB-lite"/>
    </source>
</evidence>
<evidence type="ECO:0000259" key="2">
    <source>
        <dbReference type="SMART" id="SM00470"/>
    </source>
</evidence>
<dbReference type="EMBL" id="GQ475282">
    <property type="protein sequence ID" value="ADK54804.1"/>
    <property type="molecule type" value="Genomic_DNA"/>
</dbReference>
<organism evidence="3">
    <name type="scientific">uncultured soil bacterium</name>
    <dbReference type="NCBI Taxonomy" id="164851"/>
    <lineage>
        <taxon>Bacteria</taxon>
        <taxon>environmental samples</taxon>
    </lineage>
</organism>
<feature type="compositionally biased region" description="Basic and acidic residues" evidence="1">
    <location>
        <begin position="188"/>
        <end position="203"/>
    </location>
</feature>
<dbReference type="SUPFAM" id="SSF110849">
    <property type="entry name" value="ParB/Sulfiredoxin"/>
    <property type="match status" value="1"/>
</dbReference>
<proteinExistence type="predicted"/>
<feature type="compositionally biased region" description="Basic and acidic residues" evidence="1">
    <location>
        <begin position="221"/>
        <end position="230"/>
    </location>
</feature>
<feature type="region of interest" description="Disordered" evidence="1">
    <location>
        <begin position="188"/>
        <end position="248"/>
    </location>
</feature>
<dbReference type="InterPro" id="IPR003115">
    <property type="entry name" value="ParB_N"/>
</dbReference>
<protein>
    <submittedName>
        <fullName evidence="3">Transcriptional regulator</fullName>
    </submittedName>
</protein>